<keyword evidence="2" id="KW-0804">Transcription</keyword>
<sequence length="735" mass="81169">MDEEFEALSPSLFLDLPPTPPPAADVDLDFISRMLMEEDIDDKFFYQYPDQPAILDAQRPYEQIISDTTTSSSASPNGTTSSDGNAATSSSEETNNSSWPYDPLELSQLLRSPPYLEDMLFGGLVPDSPADEDARDSFLADAPAAGFQQSPAQFKGAADWASAFSSQNGGSPGTQSSAVLNGPAEEKEAERKPPVMFSAGDGGQDGLLSAFFSNGGDMDMLNSAFLKGMEEANKFLPTNNTLLEAIPGKERGFTVKKKEEVANGTPTSGNGRGRKYRHDEDDLEAETARSSKLMTPDNEETGAREMFDEIMLEEYEKCIQGIEELRLVMDSEAKKKSGKAARAKKSEAVDLRTMLVHCAQAVAAGDRRGATELLRQIKQHSGPTGDATQRLAHCFADGLEARLAGTGSQVYQSLVAKRTSVVEFLKAYKLFMAACCFKKANFGFANKTILNAVAGKRRLHIVDFGVQYGLQWPGLMRWLAQRDGGPPEVRITGIDLPQPGFRPARQVEETGRRLSSCARELGVPFRFHGVAARWDSVRGEDLRIDPGEVLVVHCQCGLSNLMDDSVAVTTDGGPSPRDVVLRNIRDMRPDVFVECVTNGGYGAPFFVTRFREAMFFYSAHFDMLDATLPRDNEERLLIERDIIGRGALNVIACEGADRVERPETYRQWQARNRRAGLRQLPLDPEVVGMVREKVREHYHKDFLVDVDHQWLLQGWKGRVLYALSTWVADDDSLDA</sequence>
<proteinExistence type="inferred from homology"/>
<feature type="region of interest" description="Disordered" evidence="4">
    <location>
        <begin position="1"/>
        <end position="20"/>
    </location>
</feature>
<feature type="region of interest" description="SAW" evidence="3">
    <location>
        <begin position="652"/>
        <end position="727"/>
    </location>
</feature>
<feature type="region of interest" description="Disordered" evidence="4">
    <location>
        <begin position="260"/>
        <end position="300"/>
    </location>
</feature>
<feature type="compositionally biased region" description="Low complexity" evidence="4">
    <location>
        <begin position="7"/>
        <end position="16"/>
    </location>
</feature>
<feature type="region of interest" description="Disordered" evidence="4">
    <location>
        <begin position="158"/>
        <end position="201"/>
    </location>
</feature>
<feature type="compositionally biased region" description="Polar residues" evidence="4">
    <location>
        <begin position="163"/>
        <end position="179"/>
    </location>
</feature>
<keyword evidence="1" id="KW-0805">Transcription regulation</keyword>
<dbReference type="Gramene" id="AET7Gv20449800.1">
    <property type="protein sequence ID" value="AET7Gv20449800.1"/>
    <property type="gene ID" value="AET7Gv20449800"/>
</dbReference>
<dbReference type="GeneID" id="109746772"/>
<dbReference type="OrthoDB" id="642315at2759"/>
<evidence type="ECO:0000256" key="3">
    <source>
        <dbReference type="PROSITE-ProRule" id="PRU01191"/>
    </source>
</evidence>
<feature type="compositionally biased region" description="Low complexity" evidence="4">
    <location>
        <begin position="67"/>
        <end position="98"/>
    </location>
</feature>
<feature type="region of interest" description="Leucine repeat I (LRI)" evidence="3">
    <location>
        <begin position="349"/>
        <end position="409"/>
    </location>
</feature>
<dbReference type="EnsemblPlants" id="AET7Gv20449800.1">
    <property type="protein sequence ID" value="AET7Gv20449800.1"/>
    <property type="gene ID" value="AET7Gv20449800"/>
</dbReference>
<reference evidence="6" key="2">
    <citation type="journal article" date="2017" name="Nat. Plants">
        <title>The Aegilops tauschii genome reveals multiple impacts of transposons.</title>
        <authorList>
            <person name="Zhao G."/>
            <person name="Zou C."/>
            <person name="Li K."/>
            <person name="Wang K."/>
            <person name="Li T."/>
            <person name="Gao L."/>
            <person name="Zhang X."/>
            <person name="Wang H."/>
            <person name="Yang Z."/>
            <person name="Liu X."/>
            <person name="Jiang W."/>
            <person name="Mao L."/>
            <person name="Kong X."/>
            <person name="Jiao Y."/>
            <person name="Jia J."/>
        </authorList>
    </citation>
    <scope>NUCLEOTIDE SEQUENCE [LARGE SCALE GENOMIC DNA]</scope>
    <source>
        <strain evidence="6">cv. AL8/78</strain>
    </source>
</reference>
<dbReference type="KEGG" id="ats:109746772"/>
<dbReference type="InterPro" id="IPR005202">
    <property type="entry name" value="TF_GRAS"/>
</dbReference>
<dbReference type="PANTHER" id="PTHR31636">
    <property type="entry name" value="OSJNBA0084A10.13 PROTEIN-RELATED"/>
    <property type="match status" value="1"/>
</dbReference>
<dbReference type="PROSITE" id="PS50985">
    <property type="entry name" value="GRAS"/>
    <property type="match status" value="1"/>
</dbReference>
<evidence type="ECO:0000256" key="2">
    <source>
        <dbReference type="ARBA" id="ARBA00023163"/>
    </source>
</evidence>
<evidence type="ECO:0000313" key="6">
    <source>
        <dbReference type="Proteomes" id="UP000015105"/>
    </source>
</evidence>
<feature type="compositionally biased region" description="Basic and acidic residues" evidence="4">
    <location>
        <begin position="184"/>
        <end position="193"/>
    </location>
</feature>
<evidence type="ECO:0000256" key="1">
    <source>
        <dbReference type="ARBA" id="ARBA00023015"/>
    </source>
</evidence>
<dbReference type="STRING" id="200361.A0A453R3R3"/>
<feature type="short sequence motif" description="VHIID" evidence="3">
    <location>
        <begin position="459"/>
        <end position="463"/>
    </location>
</feature>
<dbReference type="Pfam" id="PF03514">
    <property type="entry name" value="GRAS"/>
    <property type="match status" value="1"/>
</dbReference>
<dbReference type="AlphaFoldDB" id="A0A453R3R3"/>
<feature type="region of interest" description="Leucine repeat II (LRII)" evidence="3">
    <location>
        <begin position="509"/>
        <end position="541"/>
    </location>
</feature>
<comment type="caution">
    <text evidence="3">Lacks conserved residue(s) required for the propagation of feature annotation.</text>
</comment>
<dbReference type="RefSeq" id="XP_020161470.1">
    <property type="nucleotide sequence ID" value="XM_020305881.4"/>
</dbReference>
<organism evidence="5 6">
    <name type="scientific">Aegilops tauschii subsp. strangulata</name>
    <name type="common">Goatgrass</name>
    <dbReference type="NCBI Taxonomy" id="200361"/>
    <lineage>
        <taxon>Eukaryota</taxon>
        <taxon>Viridiplantae</taxon>
        <taxon>Streptophyta</taxon>
        <taxon>Embryophyta</taxon>
        <taxon>Tracheophyta</taxon>
        <taxon>Spermatophyta</taxon>
        <taxon>Magnoliopsida</taxon>
        <taxon>Liliopsida</taxon>
        <taxon>Poales</taxon>
        <taxon>Poaceae</taxon>
        <taxon>BOP clade</taxon>
        <taxon>Pooideae</taxon>
        <taxon>Triticodae</taxon>
        <taxon>Triticeae</taxon>
        <taxon>Triticinae</taxon>
        <taxon>Aegilops</taxon>
    </lineage>
</organism>
<name>A0A453R3R3_AEGTS</name>
<dbReference type="Proteomes" id="UP000015105">
    <property type="component" value="Chromosome 7D"/>
</dbReference>
<reference evidence="6" key="1">
    <citation type="journal article" date="2014" name="Science">
        <title>Ancient hybridizations among the ancestral genomes of bread wheat.</title>
        <authorList>
            <consortium name="International Wheat Genome Sequencing Consortium,"/>
            <person name="Marcussen T."/>
            <person name="Sandve S.R."/>
            <person name="Heier L."/>
            <person name="Spannagl M."/>
            <person name="Pfeifer M."/>
            <person name="Jakobsen K.S."/>
            <person name="Wulff B.B."/>
            <person name="Steuernagel B."/>
            <person name="Mayer K.F."/>
            <person name="Olsen O.A."/>
        </authorList>
    </citation>
    <scope>NUCLEOTIDE SEQUENCE [LARGE SCALE GENOMIC DNA]</scope>
    <source>
        <strain evidence="6">cv. AL8/78</strain>
    </source>
</reference>
<comment type="similarity">
    <text evidence="3">Belongs to the GRAS family.</text>
</comment>
<evidence type="ECO:0000256" key="4">
    <source>
        <dbReference type="SAM" id="MobiDB-lite"/>
    </source>
</evidence>
<keyword evidence="6" id="KW-1185">Reference proteome</keyword>
<feature type="region of interest" description="Disordered" evidence="4">
    <location>
        <begin position="67"/>
        <end position="100"/>
    </location>
</feature>
<reference evidence="5" key="4">
    <citation type="submission" date="2019-03" db="UniProtKB">
        <authorList>
            <consortium name="EnsemblPlants"/>
        </authorList>
    </citation>
    <scope>IDENTIFICATION</scope>
</reference>
<dbReference type="OMA" id="HGVAARW"/>
<reference evidence="5" key="5">
    <citation type="journal article" date="2021" name="G3 (Bethesda)">
        <title>Aegilops tauschii genome assembly Aet v5.0 features greater sequence contiguity and improved annotation.</title>
        <authorList>
            <person name="Wang L."/>
            <person name="Zhu T."/>
            <person name="Rodriguez J.C."/>
            <person name="Deal K.R."/>
            <person name="Dubcovsky J."/>
            <person name="McGuire P.E."/>
            <person name="Lux T."/>
            <person name="Spannagl M."/>
            <person name="Mayer K.F.X."/>
            <person name="Baldrich P."/>
            <person name="Meyers B.C."/>
            <person name="Huo N."/>
            <person name="Gu Y.Q."/>
            <person name="Zhou H."/>
            <person name="Devos K.M."/>
            <person name="Bennetzen J.L."/>
            <person name="Unver T."/>
            <person name="Budak H."/>
            <person name="Gulick P.J."/>
            <person name="Galiba G."/>
            <person name="Kalapos B."/>
            <person name="Nelson D.R."/>
            <person name="Li P."/>
            <person name="You F.M."/>
            <person name="Luo M.C."/>
            <person name="Dvorak J."/>
        </authorList>
    </citation>
    <scope>NUCLEOTIDE SEQUENCE [LARGE SCALE GENOMIC DNA]</scope>
    <source>
        <strain evidence="5">cv. AL8/78</strain>
    </source>
</reference>
<reference evidence="5" key="3">
    <citation type="journal article" date="2017" name="Nature">
        <title>Genome sequence of the progenitor of the wheat D genome Aegilops tauschii.</title>
        <authorList>
            <person name="Luo M.C."/>
            <person name="Gu Y.Q."/>
            <person name="Puiu D."/>
            <person name="Wang H."/>
            <person name="Twardziok S.O."/>
            <person name="Deal K.R."/>
            <person name="Huo N."/>
            <person name="Zhu T."/>
            <person name="Wang L."/>
            <person name="Wang Y."/>
            <person name="McGuire P.E."/>
            <person name="Liu S."/>
            <person name="Long H."/>
            <person name="Ramasamy R.K."/>
            <person name="Rodriguez J.C."/>
            <person name="Van S.L."/>
            <person name="Yuan L."/>
            <person name="Wang Z."/>
            <person name="Xia Z."/>
            <person name="Xiao L."/>
            <person name="Anderson O.D."/>
            <person name="Ouyang S."/>
            <person name="Liang Y."/>
            <person name="Zimin A.V."/>
            <person name="Pertea G."/>
            <person name="Qi P."/>
            <person name="Bennetzen J.L."/>
            <person name="Dai X."/>
            <person name="Dawson M.W."/>
            <person name="Muller H.G."/>
            <person name="Kugler K."/>
            <person name="Rivarola-Duarte L."/>
            <person name="Spannagl M."/>
            <person name="Mayer K.F.X."/>
            <person name="Lu F.H."/>
            <person name="Bevan M.W."/>
            <person name="Leroy P."/>
            <person name="Li P."/>
            <person name="You F.M."/>
            <person name="Sun Q."/>
            <person name="Liu Z."/>
            <person name="Lyons E."/>
            <person name="Wicker T."/>
            <person name="Salzberg S.L."/>
            <person name="Devos K.M."/>
            <person name="Dvorak J."/>
        </authorList>
    </citation>
    <scope>NUCLEOTIDE SEQUENCE [LARGE SCALE GENOMIC DNA]</scope>
    <source>
        <strain evidence="5">cv. AL8/78</strain>
    </source>
</reference>
<protein>
    <submittedName>
        <fullName evidence="5">Uncharacterized protein</fullName>
    </submittedName>
</protein>
<evidence type="ECO:0000313" key="5">
    <source>
        <dbReference type="EnsemblPlants" id="AET7Gv20449800.1"/>
    </source>
</evidence>
<feature type="region of interest" description="VHIID" evidence="3">
    <location>
        <begin position="428"/>
        <end position="493"/>
    </location>
</feature>
<accession>A0A453R3R3</accession>